<keyword evidence="11" id="KW-0460">Magnesium</keyword>
<evidence type="ECO:0000256" key="12">
    <source>
        <dbReference type="ARBA" id="ARBA00023152"/>
    </source>
</evidence>
<dbReference type="AlphaFoldDB" id="A0A518HBR0"/>
<evidence type="ECO:0000256" key="9">
    <source>
        <dbReference type="ARBA" id="ARBA00022777"/>
    </source>
</evidence>
<dbReference type="InterPro" id="IPR022953">
    <property type="entry name" value="ATP_PFK"/>
</dbReference>
<comment type="pathway">
    <text evidence="3">Carbohydrate degradation; glycolysis; D-glyceraldehyde 3-phosphate and glycerone phosphate from D-glucose: step 3/4.</text>
</comment>
<evidence type="ECO:0000313" key="16">
    <source>
        <dbReference type="EMBL" id="QDV38267.1"/>
    </source>
</evidence>
<dbReference type="PANTHER" id="PTHR13697">
    <property type="entry name" value="PHOSPHOFRUCTOKINASE"/>
    <property type="match status" value="1"/>
</dbReference>
<feature type="domain" description="Phosphofructokinase" evidence="15">
    <location>
        <begin position="177"/>
        <end position="353"/>
    </location>
</feature>
<evidence type="ECO:0000256" key="11">
    <source>
        <dbReference type="ARBA" id="ARBA00022842"/>
    </source>
</evidence>
<proteinExistence type="inferred from homology"/>
<dbReference type="GO" id="GO:0061621">
    <property type="term" value="P:canonical glycolysis"/>
    <property type="evidence" value="ECO:0007669"/>
    <property type="project" value="TreeGrafter"/>
</dbReference>
<dbReference type="GO" id="GO:0030388">
    <property type="term" value="P:fructose 1,6-bisphosphate metabolic process"/>
    <property type="evidence" value="ECO:0007669"/>
    <property type="project" value="TreeGrafter"/>
</dbReference>
<evidence type="ECO:0000256" key="3">
    <source>
        <dbReference type="ARBA" id="ARBA00004679"/>
    </source>
</evidence>
<comment type="subcellular location">
    <subcellularLocation>
        <location evidence="2">Cytoplasm</location>
    </subcellularLocation>
</comment>
<protein>
    <recommendedName>
        <fullName evidence="4">6-phosphofructokinase</fullName>
        <ecNumber evidence="4">2.7.1.11</ecNumber>
    </recommendedName>
</protein>
<dbReference type="GO" id="GO:0048029">
    <property type="term" value="F:monosaccharide binding"/>
    <property type="evidence" value="ECO:0007669"/>
    <property type="project" value="TreeGrafter"/>
</dbReference>
<dbReference type="Pfam" id="PF00365">
    <property type="entry name" value="PFK"/>
    <property type="match status" value="2"/>
</dbReference>
<keyword evidence="9 16" id="KW-0418">Kinase</keyword>
<dbReference type="InterPro" id="IPR000023">
    <property type="entry name" value="Phosphofructokinase_dom"/>
</dbReference>
<evidence type="ECO:0000256" key="4">
    <source>
        <dbReference type="ARBA" id="ARBA00012055"/>
    </source>
</evidence>
<evidence type="ECO:0000256" key="5">
    <source>
        <dbReference type="ARBA" id="ARBA00022490"/>
    </source>
</evidence>
<evidence type="ECO:0000256" key="10">
    <source>
        <dbReference type="ARBA" id="ARBA00022840"/>
    </source>
</evidence>
<evidence type="ECO:0000256" key="1">
    <source>
        <dbReference type="ARBA" id="ARBA00001946"/>
    </source>
</evidence>
<gene>
    <name evidence="16" type="primary">pfkA_2</name>
    <name evidence="16" type="ORF">ElP_62180</name>
</gene>
<dbReference type="GO" id="GO:0016208">
    <property type="term" value="F:AMP binding"/>
    <property type="evidence" value="ECO:0007669"/>
    <property type="project" value="TreeGrafter"/>
</dbReference>
<comment type="similarity">
    <text evidence="13">Belongs to the phosphofructokinase type A (PFKA) family.</text>
</comment>
<keyword evidence="17" id="KW-1185">Reference proteome</keyword>
<evidence type="ECO:0000259" key="15">
    <source>
        <dbReference type="Pfam" id="PF00365"/>
    </source>
</evidence>
<reference evidence="16 17" key="1">
    <citation type="submission" date="2019-02" db="EMBL/GenBank/DDBJ databases">
        <title>Deep-cultivation of Planctomycetes and their phenomic and genomic characterization uncovers novel biology.</title>
        <authorList>
            <person name="Wiegand S."/>
            <person name="Jogler M."/>
            <person name="Boedeker C."/>
            <person name="Pinto D."/>
            <person name="Vollmers J."/>
            <person name="Rivas-Marin E."/>
            <person name="Kohn T."/>
            <person name="Peeters S.H."/>
            <person name="Heuer A."/>
            <person name="Rast P."/>
            <person name="Oberbeckmann S."/>
            <person name="Bunk B."/>
            <person name="Jeske O."/>
            <person name="Meyerdierks A."/>
            <person name="Storesund J.E."/>
            <person name="Kallscheuer N."/>
            <person name="Luecker S."/>
            <person name="Lage O.M."/>
            <person name="Pohl T."/>
            <person name="Merkel B.J."/>
            <person name="Hornburger P."/>
            <person name="Mueller R.-W."/>
            <person name="Bruemmer F."/>
            <person name="Labrenz M."/>
            <person name="Spormann A.M."/>
            <person name="Op den Camp H."/>
            <person name="Overmann J."/>
            <person name="Amann R."/>
            <person name="Jetten M.S.M."/>
            <person name="Mascher T."/>
            <person name="Medema M.H."/>
            <person name="Devos D.P."/>
            <person name="Kaster A.-K."/>
            <person name="Ovreas L."/>
            <person name="Rohde M."/>
            <person name="Galperin M.Y."/>
            <person name="Jogler C."/>
        </authorList>
    </citation>
    <scope>NUCLEOTIDE SEQUENCE [LARGE SCALE GENOMIC DNA]</scope>
    <source>
        <strain evidence="16 17">ElP</strain>
    </source>
</reference>
<dbReference type="GO" id="GO:0046872">
    <property type="term" value="F:metal ion binding"/>
    <property type="evidence" value="ECO:0007669"/>
    <property type="project" value="UniProtKB-KW"/>
</dbReference>
<keyword evidence="7" id="KW-0479">Metal-binding</keyword>
<dbReference type="Gene3D" id="3.40.50.460">
    <property type="entry name" value="Phosphofructokinase domain"/>
    <property type="match status" value="1"/>
</dbReference>
<organism evidence="16 17">
    <name type="scientific">Tautonia plasticadhaerens</name>
    <dbReference type="NCBI Taxonomy" id="2527974"/>
    <lineage>
        <taxon>Bacteria</taxon>
        <taxon>Pseudomonadati</taxon>
        <taxon>Planctomycetota</taxon>
        <taxon>Planctomycetia</taxon>
        <taxon>Isosphaerales</taxon>
        <taxon>Isosphaeraceae</taxon>
        <taxon>Tautonia</taxon>
    </lineage>
</organism>
<dbReference type="EMBL" id="CP036426">
    <property type="protein sequence ID" value="QDV38267.1"/>
    <property type="molecule type" value="Genomic_DNA"/>
</dbReference>
<dbReference type="RefSeq" id="WP_145276629.1">
    <property type="nucleotide sequence ID" value="NZ_CP036426.1"/>
</dbReference>
<dbReference type="SUPFAM" id="SSF53784">
    <property type="entry name" value="Phosphofructokinase"/>
    <property type="match status" value="1"/>
</dbReference>
<comment type="catalytic activity">
    <reaction evidence="14">
        <text>beta-D-fructose 6-phosphate + ATP = beta-D-fructose 1,6-bisphosphate + ADP + H(+)</text>
        <dbReference type="Rhea" id="RHEA:16109"/>
        <dbReference type="ChEBI" id="CHEBI:15378"/>
        <dbReference type="ChEBI" id="CHEBI:30616"/>
        <dbReference type="ChEBI" id="CHEBI:32966"/>
        <dbReference type="ChEBI" id="CHEBI:57634"/>
        <dbReference type="ChEBI" id="CHEBI:456216"/>
        <dbReference type="EC" id="2.7.1.11"/>
    </reaction>
</comment>
<evidence type="ECO:0000256" key="6">
    <source>
        <dbReference type="ARBA" id="ARBA00022679"/>
    </source>
</evidence>
<keyword evidence="6 16" id="KW-0808">Transferase</keyword>
<dbReference type="Gene3D" id="3.40.50.450">
    <property type="match status" value="2"/>
</dbReference>
<dbReference type="UniPathway" id="UPA00109">
    <property type="reaction ID" value="UER00182"/>
</dbReference>
<evidence type="ECO:0000313" key="17">
    <source>
        <dbReference type="Proteomes" id="UP000317835"/>
    </source>
</evidence>
<accession>A0A518HBR0</accession>
<dbReference type="GO" id="GO:0006002">
    <property type="term" value="P:fructose 6-phosphate metabolic process"/>
    <property type="evidence" value="ECO:0007669"/>
    <property type="project" value="InterPro"/>
</dbReference>
<dbReference type="InterPro" id="IPR035966">
    <property type="entry name" value="PKF_sf"/>
</dbReference>
<dbReference type="GO" id="GO:0042802">
    <property type="term" value="F:identical protein binding"/>
    <property type="evidence" value="ECO:0007669"/>
    <property type="project" value="TreeGrafter"/>
</dbReference>
<evidence type="ECO:0000256" key="8">
    <source>
        <dbReference type="ARBA" id="ARBA00022741"/>
    </source>
</evidence>
<dbReference type="GO" id="GO:0070095">
    <property type="term" value="F:fructose-6-phosphate binding"/>
    <property type="evidence" value="ECO:0007669"/>
    <property type="project" value="TreeGrafter"/>
</dbReference>
<dbReference type="GO" id="GO:0005945">
    <property type="term" value="C:6-phosphofructokinase complex"/>
    <property type="evidence" value="ECO:0007669"/>
    <property type="project" value="TreeGrafter"/>
</dbReference>
<evidence type="ECO:0000256" key="13">
    <source>
        <dbReference type="ARBA" id="ARBA00038478"/>
    </source>
</evidence>
<dbReference type="GO" id="GO:0003872">
    <property type="term" value="F:6-phosphofructokinase activity"/>
    <property type="evidence" value="ECO:0007669"/>
    <property type="project" value="UniProtKB-EC"/>
</dbReference>
<dbReference type="EC" id="2.7.1.11" evidence="4"/>
<keyword evidence="10" id="KW-0067">ATP-binding</keyword>
<evidence type="ECO:0000256" key="14">
    <source>
        <dbReference type="ARBA" id="ARBA00048070"/>
    </source>
</evidence>
<dbReference type="OrthoDB" id="9802503at2"/>
<dbReference type="PRINTS" id="PR00476">
    <property type="entry name" value="PHFRCTKINASE"/>
</dbReference>
<dbReference type="Proteomes" id="UP000317835">
    <property type="component" value="Chromosome"/>
</dbReference>
<sequence>MKRIGILTAGGDTPALNATIAGAVERANQLRIEVFGLIKGFSGLLNPEVPHVHLNPLFQVIPELDAARGGTILGASRDYVASDDRETIERVVERLNRLGVEGLICVGGDGTLNGMQALCDYLPAVLAPKTIDNDLGLNYPDESTEFVREPDESSTKGFRDAKRPERPFELEEMVNFATPGFATSVFVSAQNVQRIRTTAESHRRVAIIEVMGRDCGMIALGTAFGQPDMILVPEVPVIPEAVVTRVLEILDRQKHAVLVVSEGIKDAQGNNFGAVRQTKDPAGNLQYSGAAEAVKQILVEHIGDAFFTRKRRNESADAAIFCRKIGHTQRGGRPIRFDRYQASQLGGESVDLLVEGRHNHMATLQYRQGGFVHEGIDASRLRDRWGVIHARPLSRSFYDEKRFGPSSKGVAYLQAIFSDALGSEDLESQRPLFDTGNLVRPYDSVNFHVNKRIRRLPPQGE</sequence>
<keyword evidence="5" id="KW-0963">Cytoplasm</keyword>
<keyword evidence="8" id="KW-0547">Nucleotide-binding</keyword>
<evidence type="ECO:0000256" key="7">
    <source>
        <dbReference type="ARBA" id="ARBA00022723"/>
    </source>
</evidence>
<comment type="cofactor">
    <cofactor evidence="1">
        <name>Mg(2+)</name>
        <dbReference type="ChEBI" id="CHEBI:18420"/>
    </cofactor>
</comment>
<keyword evidence="12" id="KW-0324">Glycolysis</keyword>
<dbReference type="GO" id="GO:0005524">
    <property type="term" value="F:ATP binding"/>
    <property type="evidence" value="ECO:0007669"/>
    <property type="project" value="UniProtKB-KW"/>
</dbReference>
<dbReference type="PANTHER" id="PTHR13697:SF4">
    <property type="entry name" value="ATP-DEPENDENT 6-PHOSPHOFRUCTOKINASE"/>
    <property type="match status" value="1"/>
</dbReference>
<feature type="domain" description="Phosphofructokinase" evidence="15">
    <location>
        <begin position="3"/>
        <end position="135"/>
    </location>
</feature>
<dbReference type="KEGG" id="tpla:ElP_62180"/>
<evidence type="ECO:0000256" key="2">
    <source>
        <dbReference type="ARBA" id="ARBA00004496"/>
    </source>
</evidence>
<name>A0A518HBR0_9BACT</name>